<dbReference type="PROSITE" id="PS00022">
    <property type="entry name" value="EGF_1"/>
    <property type="match status" value="1"/>
</dbReference>
<accession>A0AAV2IRJ4</accession>
<dbReference type="Proteomes" id="UP001497482">
    <property type="component" value="Chromosome 1"/>
</dbReference>
<keyword evidence="2 5" id="KW-0245">EGF-like domain</keyword>
<evidence type="ECO:0000256" key="1">
    <source>
        <dbReference type="ARBA" id="ARBA00007384"/>
    </source>
</evidence>
<reference evidence="7 8" key="1">
    <citation type="submission" date="2024-04" db="EMBL/GenBank/DDBJ databases">
        <authorList>
            <person name="Waldvogel A.-M."/>
            <person name="Schoenle A."/>
        </authorList>
    </citation>
    <scope>NUCLEOTIDE SEQUENCE [LARGE SCALE GENOMIC DNA]</scope>
</reference>
<sequence length="156" mass="16956">MNGGTCILGSFCACPTGFSGRSCEYDTQLRSCGPVPHGQWVQKGCSYCRCGYGLWHCFHHVFHQDCEGSDEVRWSRSSSEEVRLSWGLFGALPLLSLLIPPPPAADLLLLLQTFSSCCRPPPPAADLLLLLQTSSSCCRPPPPDVDLLLLLQTSSS</sequence>
<dbReference type="Gene3D" id="2.10.25.10">
    <property type="entry name" value="Laminin"/>
    <property type="match status" value="1"/>
</dbReference>
<keyword evidence="3 5" id="KW-1015">Disulfide bond</keyword>
<dbReference type="InterPro" id="IPR019011">
    <property type="entry name" value="Cryptic/Cripto_CFC-dom"/>
</dbReference>
<dbReference type="EMBL" id="OZ035823">
    <property type="protein sequence ID" value="CAL1567183.1"/>
    <property type="molecule type" value="Genomic_DNA"/>
</dbReference>
<feature type="disulfide bond" evidence="5">
    <location>
        <begin position="14"/>
        <end position="23"/>
    </location>
</feature>
<evidence type="ECO:0000256" key="4">
    <source>
        <dbReference type="ARBA" id="ARBA00023180"/>
    </source>
</evidence>
<organism evidence="7 8">
    <name type="scientific">Knipowitschia caucasica</name>
    <name type="common">Caucasian dwarf goby</name>
    <name type="synonym">Pomatoschistus caucasicus</name>
    <dbReference type="NCBI Taxonomy" id="637954"/>
    <lineage>
        <taxon>Eukaryota</taxon>
        <taxon>Metazoa</taxon>
        <taxon>Chordata</taxon>
        <taxon>Craniata</taxon>
        <taxon>Vertebrata</taxon>
        <taxon>Euteleostomi</taxon>
        <taxon>Actinopterygii</taxon>
        <taxon>Neopterygii</taxon>
        <taxon>Teleostei</taxon>
        <taxon>Neoteleostei</taxon>
        <taxon>Acanthomorphata</taxon>
        <taxon>Gobiaria</taxon>
        <taxon>Gobiiformes</taxon>
        <taxon>Gobioidei</taxon>
        <taxon>Gobiidae</taxon>
        <taxon>Gobiinae</taxon>
        <taxon>Knipowitschia</taxon>
    </lineage>
</organism>
<evidence type="ECO:0000313" key="8">
    <source>
        <dbReference type="Proteomes" id="UP001497482"/>
    </source>
</evidence>
<evidence type="ECO:0000256" key="2">
    <source>
        <dbReference type="ARBA" id="ARBA00022536"/>
    </source>
</evidence>
<evidence type="ECO:0000256" key="5">
    <source>
        <dbReference type="PROSITE-ProRule" id="PRU00076"/>
    </source>
</evidence>
<dbReference type="PROSITE" id="PS01186">
    <property type="entry name" value="EGF_2"/>
    <property type="match status" value="1"/>
</dbReference>
<dbReference type="PROSITE" id="PS50026">
    <property type="entry name" value="EGF_3"/>
    <property type="match status" value="1"/>
</dbReference>
<proteinExistence type="inferred from homology"/>
<keyword evidence="8" id="KW-1185">Reference proteome</keyword>
<comment type="caution">
    <text evidence="5">Lacks conserved residue(s) required for the propagation of feature annotation.</text>
</comment>
<dbReference type="SUPFAM" id="SSF57196">
    <property type="entry name" value="EGF/Laminin"/>
    <property type="match status" value="2"/>
</dbReference>
<name>A0AAV2IRJ4_KNICA</name>
<evidence type="ECO:0000313" key="7">
    <source>
        <dbReference type="EMBL" id="CAL1567183.1"/>
    </source>
</evidence>
<feature type="domain" description="EGF-like" evidence="6">
    <location>
        <begin position="1"/>
        <end position="24"/>
    </location>
</feature>
<evidence type="ECO:0000256" key="3">
    <source>
        <dbReference type="ARBA" id="ARBA00023157"/>
    </source>
</evidence>
<keyword evidence="4" id="KW-0325">Glycoprotein</keyword>
<dbReference type="GO" id="GO:0007165">
    <property type="term" value="P:signal transduction"/>
    <property type="evidence" value="ECO:0007669"/>
    <property type="project" value="UniProtKB-ARBA"/>
</dbReference>
<gene>
    <name evidence="7" type="ORF">KC01_LOCUS16</name>
</gene>
<dbReference type="Pfam" id="PF09443">
    <property type="entry name" value="CFC"/>
    <property type="match status" value="1"/>
</dbReference>
<evidence type="ECO:0000259" key="6">
    <source>
        <dbReference type="PROSITE" id="PS50026"/>
    </source>
</evidence>
<protein>
    <recommendedName>
        <fullName evidence="6">EGF-like domain-containing protein</fullName>
    </recommendedName>
</protein>
<comment type="similarity">
    <text evidence="1">Belongs to the EGF-CFC (Cripto-1/FRL1/Cryptic) family.</text>
</comment>
<dbReference type="AlphaFoldDB" id="A0AAV2IRJ4"/>
<dbReference type="InterPro" id="IPR000742">
    <property type="entry name" value="EGF"/>
</dbReference>